<evidence type="ECO:0000259" key="1">
    <source>
        <dbReference type="Pfam" id="PF16363"/>
    </source>
</evidence>
<dbReference type="GO" id="GO:0047733">
    <property type="term" value="F:CDP-glucose 4,6-dehydratase activity"/>
    <property type="evidence" value="ECO:0007669"/>
    <property type="project" value="UniProtKB-EC"/>
</dbReference>
<comment type="caution">
    <text evidence="2">The sequence shown here is derived from an EMBL/GenBank/DDBJ whole genome shotgun (WGS) entry which is preliminary data.</text>
</comment>
<dbReference type="SUPFAM" id="SSF51735">
    <property type="entry name" value="NAD(P)-binding Rossmann-fold domains"/>
    <property type="match status" value="1"/>
</dbReference>
<dbReference type="PANTHER" id="PTHR43000">
    <property type="entry name" value="DTDP-D-GLUCOSE 4,6-DEHYDRATASE-RELATED"/>
    <property type="match status" value="1"/>
</dbReference>
<keyword evidence="2" id="KW-0456">Lyase</keyword>
<accession>A0AAW9Q944</accession>
<dbReference type="EMBL" id="JAZBJZ010000164">
    <property type="protein sequence ID" value="MEE3719730.1"/>
    <property type="molecule type" value="Genomic_DNA"/>
</dbReference>
<protein>
    <submittedName>
        <fullName evidence="2">CDP-glucose 4,6-dehydratase</fullName>
        <ecNumber evidence="2">4.2.1.45</ecNumber>
    </submittedName>
</protein>
<dbReference type="Pfam" id="PF16363">
    <property type="entry name" value="GDP_Man_Dehyd"/>
    <property type="match status" value="1"/>
</dbReference>
<dbReference type="NCBIfam" id="TIGR02622">
    <property type="entry name" value="CDP_4_6_dhtase"/>
    <property type="match status" value="1"/>
</dbReference>
<keyword evidence="3" id="KW-1185">Reference proteome</keyword>
<dbReference type="RefSeq" id="WP_330486167.1">
    <property type="nucleotide sequence ID" value="NZ_JAZBJZ010000164.1"/>
</dbReference>
<sequence length="358" mass="40334">MIPSFWQGKRVLLTGHTGFKGSWLSVWLQTLGAELLGYSLPTQTQPSLFDLAKVGDRMNSIFGDIRNLDRLCEVVVDFQPEIIIHMAAQALVRQSYITPVDTYVVNVMGTVNLLEAVRQVGGVRAFVNVTSDKCYENREWVWGYRENEPMGGYDPYSSSKGCAELVTAAYRNSFFNLADYAKHGTGIATARAGNVIGGGDWACDRLIPDVLRSWQSGKPAILRYPQAIRPWQHVLEPLSGYLTLAEWLYHDGVTYSGAWNFGPNESDAKPVGWVVDRMQELWGDDVSWSQETLPQPHEANYLKLDCSKARSQLKWQPKLDVQTALIWVIEWTRALQSGANMRDVTVDQIREFSSFKSS</sequence>
<name>A0AAW9Q944_9CYAN</name>
<gene>
    <name evidence="2" type="primary">rfbG</name>
    <name evidence="2" type="ORF">V2H45_23595</name>
</gene>
<dbReference type="Gene3D" id="3.40.50.720">
    <property type="entry name" value="NAD(P)-binding Rossmann-like Domain"/>
    <property type="match status" value="1"/>
</dbReference>
<proteinExistence type="predicted"/>
<evidence type="ECO:0000313" key="2">
    <source>
        <dbReference type="EMBL" id="MEE3719730.1"/>
    </source>
</evidence>
<dbReference type="CDD" id="cd05252">
    <property type="entry name" value="CDP_GD_SDR_e"/>
    <property type="match status" value="1"/>
</dbReference>
<reference evidence="2" key="1">
    <citation type="submission" date="2024-01" db="EMBL/GenBank/DDBJ databases">
        <title>Bank of Algae and Cyanobacteria of the Azores (BACA) strain genomes.</title>
        <authorList>
            <person name="Luz R."/>
            <person name="Cordeiro R."/>
            <person name="Fonseca A."/>
            <person name="Goncalves V."/>
        </authorList>
    </citation>
    <scope>NUCLEOTIDE SEQUENCE</scope>
    <source>
        <strain evidence="2">BACA0141</strain>
    </source>
</reference>
<dbReference type="InterPro" id="IPR036291">
    <property type="entry name" value="NAD(P)-bd_dom_sf"/>
</dbReference>
<organism evidence="2 3">
    <name type="scientific">Tumidithrix elongata BACA0141</name>
    <dbReference type="NCBI Taxonomy" id="2716417"/>
    <lineage>
        <taxon>Bacteria</taxon>
        <taxon>Bacillati</taxon>
        <taxon>Cyanobacteriota</taxon>
        <taxon>Cyanophyceae</taxon>
        <taxon>Pseudanabaenales</taxon>
        <taxon>Pseudanabaenaceae</taxon>
        <taxon>Tumidithrix</taxon>
        <taxon>Tumidithrix elongata</taxon>
    </lineage>
</organism>
<dbReference type="Proteomes" id="UP001333818">
    <property type="component" value="Unassembled WGS sequence"/>
</dbReference>
<dbReference type="AlphaFoldDB" id="A0AAW9Q944"/>
<dbReference type="InterPro" id="IPR013445">
    <property type="entry name" value="CDP_4_6_deHydtase"/>
</dbReference>
<feature type="domain" description="NAD(P)-binding" evidence="1">
    <location>
        <begin position="12"/>
        <end position="323"/>
    </location>
</feature>
<evidence type="ECO:0000313" key="3">
    <source>
        <dbReference type="Proteomes" id="UP001333818"/>
    </source>
</evidence>
<dbReference type="Gene3D" id="3.90.25.10">
    <property type="entry name" value="UDP-galactose 4-epimerase, domain 1"/>
    <property type="match status" value="1"/>
</dbReference>
<dbReference type="EC" id="4.2.1.45" evidence="2"/>
<dbReference type="InterPro" id="IPR016040">
    <property type="entry name" value="NAD(P)-bd_dom"/>
</dbReference>